<dbReference type="GO" id="GO:0035438">
    <property type="term" value="F:cyclic-di-GMP binding"/>
    <property type="evidence" value="ECO:0007669"/>
    <property type="project" value="InterPro"/>
</dbReference>
<dbReference type="Pfam" id="PF07238">
    <property type="entry name" value="PilZ"/>
    <property type="match status" value="1"/>
</dbReference>
<dbReference type="EMBL" id="BSPG01000002">
    <property type="protein sequence ID" value="GLS42641.1"/>
    <property type="molecule type" value="Genomic_DNA"/>
</dbReference>
<keyword evidence="6" id="KW-1185">Reference proteome</keyword>
<evidence type="ECO:0000256" key="1">
    <source>
        <dbReference type="SAM" id="MobiDB-lite"/>
    </source>
</evidence>
<dbReference type="RefSeq" id="WP_183507257.1">
    <property type="nucleotide sequence ID" value="NZ_BSPG01000002.1"/>
</dbReference>
<reference evidence="3" key="1">
    <citation type="journal article" date="2014" name="Int. J. Syst. Evol. Microbiol.">
        <title>Complete genome of a new Firmicutes species belonging to the dominant human colonic microbiota ('Ruminococcus bicirculans') reveals two chromosomes and a selective capacity to utilize plant glucans.</title>
        <authorList>
            <consortium name="NISC Comparative Sequencing Program"/>
            <person name="Wegmann U."/>
            <person name="Louis P."/>
            <person name="Goesmann A."/>
            <person name="Henrissat B."/>
            <person name="Duncan S.H."/>
            <person name="Flint H.J."/>
        </authorList>
    </citation>
    <scope>NUCLEOTIDE SEQUENCE</scope>
    <source>
        <strain evidence="3">NBRC 107710</strain>
    </source>
</reference>
<evidence type="ECO:0000313" key="5">
    <source>
        <dbReference type="Proteomes" id="UP000517759"/>
    </source>
</evidence>
<protein>
    <recommendedName>
        <fullName evidence="2">PilZ domain-containing protein</fullName>
    </recommendedName>
</protein>
<evidence type="ECO:0000313" key="6">
    <source>
        <dbReference type="Proteomes" id="UP001156881"/>
    </source>
</evidence>
<name>A0A7W6F7X5_9HYPH</name>
<dbReference type="EMBL" id="JACIDN010000006">
    <property type="protein sequence ID" value="MBB3903892.1"/>
    <property type="molecule type" value="Genomic_DNA"/>
</dbReference>
<feature type="domain" description="PilZ" evidence="2">
    <location>
        <begin position="27"/>
        <end position="94"/>
    </location>
</feature>
<evidence type="ECO:0000313" key="4">
    <source>
        <dbReference type="EMBL" id="MBB3903892.1"/>
    </source>
</evidence>
<evidence type="ECO:0000259" key="2">
    <source>
        <dbReference type="Pfam" id="PF07238"/>
    </source>
</evidence>
<proteinExistence type="predicted"/>
<reference evidence="6" key="2">
    <citation type="journal article" date="2019" name="Int. J. Syst. Evol. Microbiol.">
        <title>The Global Catalogue of Microorganisms (GCM) 10K type strain sequencing project: providing services to taxonomists for standard genome sequencing and annotation.</title>
        <authorList>
            <consortium name="The Broad Institute Genomics Platform"/>
            <consortium name="The Broad Institute Genome Sequencing Center for Infectious Disease"/>
            <person name="Wu L."/>
            <person name="Ma J."/>
        </authorList>
    </citation>
    <scope>NUCLEOTIDE SEQUENCE [LARGE SCALE GENOMIC DNA]</scope>
    <source>
        <strain evidence="6">NBRC 107710</strain>
    </source>
</reference>
<dbReference type="InterPro" id="IPR009875">
    <property type="entry name" value="PilZ_domain"/>
</dbReference>
<evidence type="ECO:0000313" key="3">
    <source>
        <dbReference type="EMBL" id="GLS42641.1"/>
    </source>
</evidence>
<dbReference type="AlphaFoldDB" id="A0A7W6F7X5"/>
<dbReference type="Proteomes" id="UP000517759">
    <property type="component" value="Unassembled WGS sequence"/>
</dbReference>
<comment type="caution">
    <text evidence="4">The sequence shown here is derived from an EMBL/GenBank/DDBJ whole genome shotgun (WGS) entry which is preliminary data.</text>
</comment>
<reference evidence="3" key="4">
    <citation type="submission" date="2023-01" db="EMBL/GenBank/DDBJ databases">
        <title>Draft genome sequence of Methylobacterium brachythecii strain NBRC 107710.</title>
        <authorList>
            <person name="Sun Q."/>
            <person name="Mori K."/>
        </authorList>
    </citation>
    <scope>NUCLEOTIDE SEQUENCE</scope>
    <source>
        <strain evidence="3">NBRC 107710</strain>
    </source>
</reference>
<sequence length="109" mass="11777">MRTIPLSPSSSAPPIAESAAERRGLDRKTVLIPAIAVCPDGIEYRCVLRDMSTTGARIGIPGRNRLPQRFKLVTGNRPSGFPMRLAWQRGDLAGLILEQDEAEPAPKAG</sequence>
<reference evidence="4 5" key="3">
    <citation type="submission" date="2020-08" db="EMBL/GenBank/DDBJ databases">
        <title>Genomic Encyclopedia of Type Strains, Phase IV (KMG-IV): sequencing the most valuable type-strain genomes for metagenomic binning, comparative biology and taxonomic classification.</title>
        <authorList>
            <person name="Goeker M."/>
        </authorList>
    </citation>
    <scope>NUCLEOTIDE SEQUENCE [LARGE SCALE GENOMIC DNA]</scope>
    <source>
        <strain evidence="4 5">DSM 24105</strain>
    </source>
</reference>
<gene>
    <name evidence="3" type="ORF">GCM10007884_06260</name>
    <name evidence="4" type="ORF">GGR33_003406</name>
</gene>
<feature type="region of interest" description="Disordered" evidence="1">
    <location>
        <begin position="1"/>
        <end position="22"/>
    </location>
</feature>
<organism evidence="4 5">
    <name type="scientific">Methylobacterium brachythecii</name>
    <dbReference type="NCBI Taxonomy" id="1176177"/>
    <lineage>
        <taxon>Bacteria</taxon>
        <taxon>Pseudomonadati</taxon>
        <taxon>Pseudomonadota</taxon>
        <taxon>Alphaproteobacteria</taxon>
        <taxon>Hyphomicrobiales</taxon>
        <taxon>Methylobacteriaceae</taxon>
        <taxon>Methylobacterium</taxon>
    </lineage>
</organism>
<dbReference type="SUPFAM" id="SSF141371">
    <property type="entry name" value="PilZ domain-like"/>
    <property type="match status" value="1"/>
</dbReference>
<accession>A0A7W6F7X5</accession>
<dbReference type="Proteomes" id="UP001156881">
    <property type="component" value="Unassembled WGS sequence"/>
</dbReference>
<feature type="compositionally biased region" description="Low complexity" evidence="1">
    <location>
        <begin position="1"/>
        <end position="18"/>
    </location>
</feature>